<protein>
    <submittedName>
        <fullName evidence="2">Rhodanese-like domain-containing protein</fullName>
    </submittedName>
</protein>
<dbReference type="Gene3D" id="3.40.250.10">
    <property type="entry name" value="Rhodanese-like domain"/>
    <property type="match status" value="1"/>
</dbReference>
<dbReference type="Proteomes" id="UP001216595">
    <property type="component" value="Unassembled WGS sequence"/>
</dbReference>
<name>A0ABT5IIV1_9CAUL</name>
<organism evidence="2 3">
    <name type="scientific">Asticcacaulis currens</name>
    <dbReference type="NCBI Taxonomy" id="2984210"/>
    <lineage>
        <taxon>Bacteria</taxon>
        <taxon>Pseudomonadati</taxon>
        <taxon>Pseudomonadota</taxon>
        <taxon>Alphaproteobacteria</taxon>
        <taxon>Caulobacterales</taxon>
        <taxon>Caulobacteraceae</taxon>
        <taxon>Asticcacaulis</taxon>
    </lineage>
</organism>
<gene>
    <name evidence="2" type="ORF">PQU94_17655</name>
</gene>
<evidence type="ECO:0000313" key="3">
    <source>
        <dbReference type="Proteomes" id="UP001216595"/>
    </source>
</evidence>
<dbReference type="Pfam" id="PF00581">
    <property type="entry name" value="Rhodanese"/>
    <property type="match status" value="1"/>
</dbReference>
<dbReference type="SUPFAM" id="SSF52821">
    <property type="entry name" value="Rhodanese/Cell cycle control phosphatase"/>
    <property type="match status" value="1"/>
</dbReference>
<proteinExistence type="predicted"/>
<dbReference type="EMBL" id="JAQQKW010000016">
    <property type="protein sequence ID" value="MDC7696106.1"/>
    <property type="molecule type" value="Genomic_DNA"/>
</dbReference>
<accession>A0ABT5IIV1</accession>
<keyword evidence="3" id="KW-1185">Reference proteome</keyword>
<dbReference type="CDD" id="cd00158">
    <property type="entry name" value="RHOD"/>
    <property type="match status" value="1"/>
</dbReference>
<dbReference type="InterPro" id="IPR001763">
    <property type="entry name" value="Rhodanese-like_dom"/>
</dbReference>
<evidence type="ECO:0000259" key="1">
    <source>
        <dbReference type="PROSITE" id="PS50206"/>
    </source>
</evidence>
<evidence type="ECO:0000313" key="2">
    <source>
        <dbReference type="EMBL" id="MDC7696106.1"/>
    </source>
</evidence>
<dbReference type="PROSITE" id="PS50206">
    <property type="entry name" value="RHODANESE_3"/>
    <property type="match status" value="1"/>
</dbReference>
<comment type="caution">
    <text evidence="2">The sequence shown here is derived from an EMBL/GenBank/DDBJ whole genome shotgun (WGS) entry which is preliminary data.</text>
</comment>
<dbReference type="RefSeq" id="WP_272742747.1">
    <property type="nucleotide sequence ID" value="NZ_JAQQKW010000016.1"/>
</dbReference>
<dbReference type="PANTHER" id="PTHR44086">
    <property type="entry name" value="THIOSULFATE SULFURTRANSFERASE RDL2, MITOCHONDRIAL-RELATED"/>
    <property type="match status" value="1"/>
</dbReference>
<dbReference type="PANTHER" id="PTHR44086:SF10">
    <property type="entry name" value="THIOSULFATE SULFURTRANSFERASE_RHODANESE-LIKE DOMAIN-CONTAINING PROTEIN 3"/>
    <property type="match status" value="1"/>
</dbReference>
<dbReference type="SMART" id="SM00450">
    <property type="entry name" value="RHOD"/>
    <property type="match status" value="1"/>
</dbReference>
<reference evidence="2 3" key="1">
    <citation type="submission" date="2023-01" db="EMBL/GenBank/DDBJ databases">
        <title>Novel species of the genus Asticcacaulis isolated from rivers.</title>
        <authorList>
            <person name="Lu H."/>
        </authorList>
    </citation>
    <scope>NUCLEOTIDE SEQUENCE [LARGE SCALE GENOMIC DNA]</scope>
    <source>
        <strain evidence="2 3">DXS10W</strain>
    </source>
</reference>
<sequence length="116" mass="12360">MFGLFKPQTPITNLSPAEVHTGLQTKTLLLIDVREPSEFEAEHIEGAVNLPLSRLSSEALQTAIVAAEARTVVMQCLAGGRSAQAVKACRDFGAAVDHHLQGGINSWKSAGLPTIR</sequence>
<feature type="domain" description="Rhodanese" evidence="1">
    <location>
        <begin position="24"/>
        <end position="116"/>
    </location>
</feature>
<dbReference type="InterPro" id="IPR036873">
    <property type="entry name" value="Rhodanese-like_dom_sf"/>
</dbReference>